<dbReference type="GO" id="GO:0003677">
    <property type="term" value="F:DNA binding"/>
    <property type="evidence" value="ECO:0007669"/>
    <property type="project" value="UniProtKB-KW"/>
</dbReference>
<proteinExistence type="predicted"/>
<dbReference type="SUPFAM" id="SSF56349">
    <property type="entry name" value="DNA breaking-rejoining enzymes"/>
    <property type="match status" value="1"/>
</dbReference>
<feature type="non-terminal residue" evidence="2">
    <location>
        <position position="233"/>
    </location>
</feature>
<evidence type="ECO:0000313" key="2">
    <source>
        <dbReference type="EMBL" id="SVD07831.1"/>
    </source>
</evidence>
<dbReference type="InterPro" id="IPR011010">
    <property type="entry name" value="DNA_brk_join_enz"/>
</dbReference>
<gene>
    <name evidence="2" type="ORF">METZ01_LOCUS360685</name>
</gene>
<keyword evidence="1" id="KW-0238">DNA-binding</keyword>
<sequence>MATLKKHHNNYYARVRWYDADKVRREKIIPLKTNLKSWALVRVKKVTKYEHIVKDGEDYSAIFVWEDDDNTETQIVRRTVQDAIDKYLTFKEFRNQRKSTIDRSRVGLKSLTDTLTKNRAVSTLNDDDIEKWFRKSKEKGHKPNTMACNRAKIVSFLNHCYRKEWIKKEIYFPSIDNTQKEIKCVSEDLFRDIQGLDSVDSHFKRAFFLYISTGLRRAEPFNGEIIGNQLRVN</sequence>
<dbReference type="AlphaFoldDB" id="A0A382SFZ5"/>
<dbReference type="InterPro" id="IPR010998">
    <property type="entry name" value="Integrase_recombinase_N"/>
</dbReference>
<reference evidence="2" key="1">
    <citation type="submission" date="2018-05" db="EMBL/GenBank/DDBJ databases">
        <authorList>
            <person name="Lanie J.A."/>
            <person name="Ng W.-L."/>
            <person name="Kazmierczak K.M."/>
            <person name="Andrzejewski T.M."/>
            <person name="Davidsen T.M."/>
            <person name="Wayne K.J."/>
            <person name="Tettelin H."/>
            <person name="Glass J.I."/>
            <person name="Rusch D."/>
            <person name="Podicherti R."/>
            <person name="Tsui H.-C.T."/>
            <person name="Winkler M.E."/>
        </authorList>
    </citation>
    <scope>NUCLEOTIDE SEQUENCE</scope>
</reference>
<evidence type="ECO:0000256" key="1">
    <source>
        <dbReference type="ARBA" id="ARBA00023125"/>
    </source>
</evidence>
<evidence type="ECO:0008006" key="3">
    <source>
        <dbReference type="Google" id="ProtNLM"/>
    </source>
</evidence>
<protein>
    <recommendedName>
        <fullName evidence="3">Core-binding (CB) domain-containing protein</fullName>
    </recommendedName>
</protein>
<dbReference type="EMBL" id="UINC01128223">
    <property type="protein sequence ID" value="SVD07831.1"/>
    <property type="molecule type" value="Genomic_DNA"/>
</dbReference>
<dbReference type="Gene3D" id="1.10.150.130">
    <property type="match status" value="1"/>
</dbReference>
<name>A0A382SFZ5_9ZZZZ</name>
<accession>A0A382SFZ5</accession>
<organism evidence="2">
    <name type="scientific">marine metagenome</name>
    <dbReference type="NCBI Taxonomy" id="408172"/>
    <lineage>
        <taxon>unclassified sequences</taxon>
        <taxon>metagenomes</taxon>
        <taxon>ecological metagenomes</taxon>
    </lineage>
</organism>